<keyword evidence="2" id="KW-1185">Reference proteome</keyword>
<organism evidence="1 2">
    <name type="scientific">Hyalomma asiaticum</name>
    <name type="common">Tick</name>
    <dbReference type="NCBI Taxonomy" id="266040"/>
    <lineage>
        <taxon>Eukaryota</taxon>
        <taxon>Metazoa</taxon>
        <taxon>Ecdysozoa</taxon>
        <taxon>Arthropoda</taxon>
        <taxon>Chelicerata</taxon>
        <taxon>Arachnida</taxon>
        <taxon>Acari</taxon>
        <taxon>Parasitiformes</taxon>
        <taxon>Ixodida</taxon>
        <taxon>Ixodoidea</taxon>
        <taxon>Ixodidae</taxon>
        <taxon>Hyalomminae</taxon>
        <taxon>Hyalomma</taxon>
    </lineage>
</organism>
<evidence type="ECO:0000313" key="2">
    <source>
        <dbReference type="Proteomes" id="UP000821845"/>
    </source>
</evidence>
<name>A0ACB7T7S4_HYAAI</name>
<dbReference type="Proteomes" id="UP000821845">
    <property type="component" value="Chromosome 10"/>
</dbReference>
<gene>
    <name evidence="1" type="ORF">HPB50_013267</name>
</gene>
<sequence>MSLLLPEQQVQLVERLSQELVLVAPCLPRYFFQALQATTIKLAVSPQQKGTGEPLFLAQQAQLALRVEGVVQHRSPPGSPARTVHKVLVSLTTTPPGRSQNAAPDTKISSGGDTVQLSEVVQPHNDYFQAQFLVALTGQGLHTVTIDTAVLDAQHTLWKTGPQVSLTVKCHDDAKPSTSMAGPPGMAPALKPPAPPLPPQAFPAPARVP</sequence>
<dbReference type="EMBL" id="CM023490">
    <property type="protein sequence ID" value="KAH6942983.1"/>
    <property type="molecule type" value="Genomic_DNA"/>
</dbReference>
<protein>
    <submittedName>
        <fullName evidence="1">Uncharacterized protein</fullName>
    </submittedName>
</protein>
<proteinExistence type="predicted"/>
<reference evidence="1" key="1">
    <citation type="submission" date="2020-05" db="EMBL/GenBank/DDBJ databases">
        <title>Large-scale comparative analyses of tick genomes elucidate their genetic diversity and vector capacities.</title>
        <authorList>
            <person name="Jia N."/>
            <person name="Wang J."/>
            <person name="Shi W."/>
            <person name="Du L."/>
            <person name="Sun Y."/>
            <person name="Zhan W."/>
            <person name="Jiang J."/>
            <person name="Wang Q."/>
            <person name="Zhang B."/>
            <person name="Ji P."/>
            <person name="Sakyi L.B."/>
            <person name="Cui X."/>
            <person name="Yuan T."/>
            <person name="Jiang B."/>
            <person name="Yang W."/>
            <person name="Lam T.T.-Y."/>
            <person name="Chang Q."/>
            <person name="Ding S."/>
            <person name="Wang X."/>
            <person name="Zhu J."/>
            <person name="Ruan X."/>
            <person name="Zhao L."/>
            <person name="Wei J."/>
            <person name="Que T."/>
            <person name="Du C."/>
            <person name="Cheng J."/>
            <person name="Dai P."/>
            <person name="Han X."/>
            <person name="Huang E."/>
            <person name="Gao Y."/>
            <person name="Liu J."/>
            <person name="Shao H."/>
            <person name="Ye R."/>
            <person name="Li L."/>
            <person name="Wei W."/>
            <person name="Wang X."/>
            <person name="Wang C."/>
            <person name="Yang T."/>
            <person name="Huo Q."/>
            <person name="Li W."/>
            <person name="Guo W."/>
            <person name="Chen H."/>
            <person name="Zhou L."/>
            <person name="Ni X."/>
            <person name="Tian J."/>
            <person name="Zhou Y."/>
            <person name="Sheng Y."/>
            <person name="Liu T."/>
            <person name="Pan Y."/>
            <person name="Xia L."/>
            <person name="Li J."/>
            <person name="Zhao F."/>
            <person name="Cao W."/>
        </authorList>
    </citation>
    <scope>NUCLEOTIDE SEQUENCE</scope>
    <source>
        <strain evidence="1">Hyas-2018</strain>
    </source>
</reference>
<evidence type="ECO:0000313" key="1">
    <source>
        <dbReference type="EMBL" id="KAH6942983.1"/>
    </source>
</evidence>
<comment type="caution">
    <text evidence="1">The sequence shown here is derived from an EMBL/GenBank/DDBJ whole genome shotgun (WGS) entry which is preliminary data.</text>
</comment>
<accession>A0ACB7T7S4</accession>